<evidence type="ECO:0000313" key="14">
    <source>
        <dbReference type="Proteomes" id="UP000298615"/>
    </source>
</evidence>
<dbReference type="EC" id="3.6.1.-" evidence="10"/>
<dbReference type="GO" id="GO:0042274">
    <property type="term" value="P:ribosomal small subunit biogenesis"/>
    <property type="evidence" value="ECO:0007669"/>
    <property type="project" value="UniProtKB-UniRule"/>
</dbReference>
<dbReference type="SUPFAM" id="SSF52540">
    <property type="entry name" value="P-loop containing nucleoside triphosphate hydrolases"/>
    <property type="match status" value="1"/>
</dbReference>
<dbReference type="InterPro" id="IPR027417">
    <property type="entry name" value="P-loop_NTPase"/>
</dbReference>
<feature type="binding site" evidence="10">
    <location>
        <position position="248"/>
    </location>
    <ligand>
        <name>Zn(2+)</name>
        <dbReference type="ChEBI" id="CHEBI:29105"/>
    </ligand>
</feature>
<dbReference type="GO" id="GO:0005525">
    <property type="term" value="F:GTP binding"/>
    <property type="evidence" value="ECO:0007669"/>
    <property type="project" value="UniProtKB-UniRule"/>
</dbReference>
<name>A0A4D7CY64_9ENTE</name>
<dbReference type="InterPro" id="IPR030378">
    <property type="entry name" value="G_CP_dom"/>
</dbReference>
<comment type="similarity">
    <text evidence="10">Belongs to the TRAFAC class YlqF/YawG GTPase family. RsgA subfamily.</text>
</comment>
<dbReference type="PANTHER" id="PTHR32120:SF11">
    <property type="entry name" value="SMALL RIBOSOMAL SUBUNIT BIOGENESIS GTPASE RSGA 1, MITOCHONDRIAL-RELATED"/>
    <property type="match status" value="1"/>
</dbReference>
<dbReference type="NCBIfam" id="TIGR00157">
    <property type="entry name" value="ribosome small subunit-dependent GTPase A"/>
    <property type="match status" value="1"/>
</dbReference>
<dbReference type="Gene3D" id="1.10.40.50">
    <property type="entry name" value="Probable gtpase engc, domain 3"/>
    <property type="match status" value="1"/>
</dbReference>
<dbReference type="Pfam" id="PF03193">
    <property type="entry name" value="RsgA_GTPase"/>
    <property type="match status" value="1"/>
</dbReference>
<keyword evidence="14" id="KW-1185">Reference proteome</keyword>
<dbReference type="GO" id="GO:0003924">
    <property type="term" value="F:GTPase activity"/>
    <property type="evidence" value="ECO:0007669"/>
    <property type="project" value="UniProtKB-UniRule"/>
</dbReference>
<feature type="binding site" evidence="10">
    <location>
        <position position="261"/>
    </location>
    <ligand>
        <name>Zn(2+)</name>
        <dbReference type="ChEBI" id="CHEBI:29105"/>
    </ligand>
</feature>
<dbReference type="Gene3D" id="2.40.50.140">
    <property type="entry name" value="Nucleic acid-binding proteins"/>
    <property type="match status" value="1"/>
</dbReference>
<evidence type="ECO:0000256" key="2">
    <source>
        <dbReference type="ARBA" id="ARBA00022517"/>
    </source>
</evidence>
<dbReference type="EMBL" id="CP039712">
    <property type="protein sequence ID" value="QCI86686.1"/>
    <property type="molecule type" value="Genomic_DNA"/>
</dbReference>
<keyword evidence="2 10" id="KW-0690">Ribosome biogenesis</keyword>
<feature type="binding site" evidence="10">
    <location>
        <begin position="167"/>
        <end position="175"/>
    </location>
    <ligand>
        <name>GTP</name>
        <dbReference type="ChEBI" id="CHEBI:37565"/>
    </ligand>
</feature>
<evidence type="ECO:0000256" key="6">
    <source>
        <dbReference type="ARBA" id="ARBA00022801"/>
    </source>
</evidence>
<dbReference type="GO" id="GO:0005737">
    <property type="term" value="C:cytoplasm"/>
    <property type="evidence" value="ECO:0007669"/>
    <property type="project" value="UniProtKB-SubCell"/>
</dbReference>
<dbReference type="CDD" id="cd01854">
    <property type="entry name" value="YjeQ_EngC"/>
    <property type="match status" value="1"/>
</dbReference>
<evidence type="ECO:0000256" key="8">
    <source>
        <dbReference type="ARBA" id="ARBA00022884"/>
    </source>
</evidence>
<evidence type="ECO:0000256" key="9">
    <source>
        <dbReference type="ARBA" id="ARBA00023134"/>
    </source>
</evidence>
<evidence type="ECO:0000313" key="13">
    <source>
        <dbReference type="EMBL" id="QCI86686.1"/>
    </source>
</evidence>
<comment type="function">
    <text evidence="10">One of several proteins that assist in the late maturation steps of the functional core of the 30S ribosomal subunit. Helps release RbfA from mature subunits. May play a role in the assembly of ribosomal proteins into the subunit. Circularly permuted GTPase that catalyzes slow GTP hydrolysis, GTPase activity is stimulated by the 30S ribosomal subunit.</text>
</comment>
<feature type="binding site" evidence="10">
    <location>
        <position position="253"/>
    </location>
    <ligand>
        <name>Zn(2+)</name>
        <dbReference type="ChEBI" id="CHEBI:29105"/>
    </ligand>
</feature>
<evidence type="ECO:0000256" key="7">
    <source>
        <dbReference type="ARBA" id="ARBA00022833"/>
    </source>
</evidence>
<comment type="subcellular location">
    <subcellularLocation>
        <location evidence="10">Cytoplasm</location>
    </subcellularLocation>
</comment>
<dbReference type="GO" id="GO:0046872">
    <property type="term" value="F:metal ion binding"/>
    <property type="evidence" value="ECO:0007669"/>
    <property type="project" value="UniProtKB-KW"/>
</dbReference>
<dbReference type="PROSITE" id="PS51721">
    <property type="entry name" value="G_CP"/>
    <property type="match status" value="1"/>
</dbReference>
<dbReference type="PANTHER" id="PTHR32120">
    <property type="entry name" value="SMALL RIBOSOMAL SUBUNIT BIOGENESIS GTPASE RSGA"/>
    <property type="match status" value="1"/>
</dbReference>
<reference evidence="13 14" key="1">
    <citation type="submission" date="2019-04" db="EMBL/GenBank/DDBJ databases">
        <title>Vagococcus sp. nov., isolated from faeces of yaks (Bos grunniens).</title>
        <authorList>
            <person name="Ge Y."/>
        </authorList>
    </citation>
    <scope>NUCLEOTIDE SEQUENCE [LARGE SCALE GENOMIC DNA]</scope>
    <source>
        <strain evidence="13 14">MN-17</strain>
    </source>
</reference>
<evidence type="ECO:0000256" key="1">
    <source>
        <dbReference type="ARBA" id="ARBA00022490"/>
    </source>
</evidence>
<evidence type="ECO:0000256" key="3">
    <source>
        <dbReference type="ARBA" id="ARBA00022723"/>
    </source>
</evidence>
<dbReference type="KEGG" id="vao:FA707_06775"/>
<accession>A0A4D7CY64</accession>
<dbReference type="CDD" id="cd04466">
    <property type="entry name" value="S1_YloQ_GTPase"/>
    <property type="match status" value="1"/>
</dbReference>
<keyword evidence="5 10" id="KW-0547">Nucleotide-binding</keyword>
<dbReference type="InterPro" id="IPR004881">
    <property type="entry name" value="Ribosome_biogen_GTPase_RsgA"/>
</dbReference>
<keyword evidence="8 10" id="KW-0694">RNA-binding</keyword>
<evidence type="ECO:0000259" key="11">
    <source>
        <dbReference type="PROSITE" id="PS50936"/>
    </source>
</evidence>
<dbReference type="AlphaFoldDB" id="A0A4D7CY64"/>
<dbReference type="PROSITE" id="PS50936">
    <property type="entry name" value="ENGC_GTPASE"/>
    <property type="match status" value="1"/>
</dbReference>
<feature type="binding site" evidence="10">
    <location>
        <position position="255"/>
    </location>
    <ligand>
        <name>Zn(2+)</name>
        <dbReference type="ChEBI" id="CHEBI:29105"/>
    </ligand>
</feature>
<sequence length="299" mass="34154">MAKGQIRKALSGFYYVYADGETYQTRARGNFRNKNITPLVGDEVEFKFDSLTEGYILAIEPRKNELIRPPVANIDQAVLIISCKEPNFSENLLDRFLVYLEYNKITPILYFTKTDLLDEVGYERIKGYADYFMKIGYHVLLPKFGQSDELVGEISALFHDKVTVFMGQTGAGKSTLINKISPELDLKTGEISQYLGRGKHTTRHVELIPLEGGLVGDTPGFSAIDIPQMELPELSKQFIEINEASDYCKFRECKHVHEPKCEVKARVEAGEIAQERYDNYLQILSELENRKPMYGKNKR</sequence>
<evidence type="ECO:0000256" key="5">
    <source>
        <dbReference type="ARBA" id="ARBA00022741"/>
    </source>
</evidence>
<feature type="binding site" evidence="10">
    <location>
        <begin position="112"/>
        <end position="115"/>
    </location>
    <ligand>
        <name>GTP</name>
        <dbReference type="ChEBI" id="CHEBI:37565"/>
    </ligand>
</feature>
<keyword evidence="4 10" id="KW-0699">rRNA-binding</keyword>
<feature type="domain" description="EngC GTPase" evidence="11">
    <location>
        <begin position="72"/>
        <end position="222"/>
    </location>
</feature>
<gene>
    <name evidence="10 13" type="primary">rsgA</name>
    <name evidence="13" type="ORF">FA707_06775</name>
</gene>
<dbReference type="RefSeq" id="WP_136953517.1">
    <property type="nucleotide sequence ID" value="NZ_CP039712.1"/>
</dbReference>
<dbReference type="InterPro" id="IPR012340">
    <property type="entry name" value="NA-bd_OB-fold"/>
</dbReference>
<feature type="domain" description="CP-type G" evidence="12">
    <location>
        <begin position="63"/>
        <end position="224"/>
    </location>
</feature>
<evidence type="ECO:0000256" key="10">
    <source>
        <dbReference type="HAMAP-Rule" id="MF_01820"/>
    </source>
</evidence>
<proteinExistence type="inferred from homology"/>
<comment type="cofactor">
    <cofactor evidence="10">
        <name>Zn(2+)</name>
        <dbReference type="ChEBI" id="CHEBI:29105"/>
    </cofactor>
    <text evidence="10">Binds 1 zinc ion per subunit.</text>
</comment>
<evidence type="ECO:0000256" key="4">
    <source>
        <dbReference type="ARBA" id="ARBA00022730"/>
    </source>
</evidence>
<dbReference type="GO" id="GO:0019843">
    <property type="term" value="F:rRNA binding"/>
    <property type="evidence" value="ECO:0007669"/>
    <property type="project" value="UniProtKB-KW"/>
</dbReference>
<keyword evidence="6 10" id="KW-0378">Hydrolase</keyword>
<dbReference type="SUPFAM" id="SSF50249">
    <property type="entry name" value="Nucleic acid-binding proteins"/>
    <property type="match status" value="1"/>
</dbReference>
<dbReference type="HAMAP" id="MF_01820">
    <property type="entry name" value="GTPase_RsgA"/>
    <property type="match status" value="1"/>
</dbReference>
<keyword evidence="3 10" id="KW-0479">Metal-binding</keyword>
<dbReference type="Proteomes" id="UP000298615">
    <property type="component" value="Chromosome"/>
</dbReference>
<dbReference type="InterPro" id="IPR010914">
    <property type="entry name" value="RsgA_GTPase_dom"/>
</dbReference>
<keyword evidence="1 10" id="KW-0963">Cytoplasm</keyword>
<comment type="subunit">
    <text evidence="10">Monomer. Associates with 30S ribosomal subunit, binds 16S rRNA.</text>
</comment>
<dbReference type="Pfam" id="PF16745">
    <property type="entry name" value="RsgA_N"/>
    <property type="match status" value="1"/>
</dbReference>
<organism evidence="13 14">
    <name type="scientific">Vagococcus zengguangii</name>
    <dbReference type="NCBI Taxonomy" id="2571750"/>
    <lineage>
        <taxon>Bacteria</taxon>
        <taxon>Bacillati</taxon>
        <taxon>Bacillota</taxon>
        <taxon>Bacilli</taxon>
        <taxon>Lactobacillales</taxon>
        <taxon>Enterococcaceae</taxon>
        <taxon>Vagococcus</taxon>
    </lineage>
</organism>
<protein>
    <recommendedName>
        <fullName evidence="10">Small ribosomal subunit biogenesis GTPase RsgA</fullName>
        <ecNumber evidence="10">3.6.1.-</ecNumber>
    </recommendedName>
</protein>
<evidence type="ECO:0000259" key="12">
    <source>
        <dbReference type="PROSITE" id="PS51721"/>
    </source>
</evidence>
<dbReference type="InterPro" id="IPR031944">
    <property type="entry name" value="RsgA_N"/>
</dbReference>
<keyword evidence="9 10" id="KW-0342">GTP-binding</keyword>
<keyword evidence="7 10" id="KW-0862">Zinc</keyword>
<dbReference type="Gene3D" id="3.40.50.300">
    <property type="entry name" value="P-loop containing nucleotide triphosphate hydrolases"/>
    <property type="match status" value="1"/>
</dbReference>